<evidence type="ECO:0000256" key="7">
    <source>
        <dbReference type="ARBA" id="ARBA00023128"/>
    </source>
</evidence>
<keyword evidence="7" id="KW-0496">Mitochondrion</keyword>
<keyword evidence="5" id="KW-0029">Amino-acid transport</keyword>
<evidence type="ECO:0000256" key="5">
    <source>
        <dbReference type="ARBA" id="ARBA00022970"/>
    </source>
</evidence>
<feature type="transmembrane region" description="Helical" evidence="9">
    <location>
        <begin position="254"/>
        <end position="277"/>
    </location>
</feature>
<feature type="non-terminal residue" evidence="11">
    <location>
        <position position="1"/>
    </location>
</feature>
<feature type="transmembrane region" description="Helical" evidence="9">
    <location>
        <begin position="165"/>
        <end position="187"/>
    </location>
</feature>
<evidence type="ECO:0000256" key="6">
    <source>
        <dbReference type="ARBA" id="ARBA00022989"/>
    </source>
</evidence>
<dbReference type="GO" id="GO:0015075">
    <property type="term" value="F:monoatomic ion transmembrane transporter activity"/>
    <property type="evidence" value="ECO:0007669"/>
    <property type="project" value="InterPro"/>
</dbReference>
<feature type="signal peptide" evidence="10">
    <location>
        <begin position="1"/>
        <end position="19"/>
    </location>
</feature>
<dbReference type="Proteomes" id="UP000580825">
    <property type="component" value="Unassembled WGS sequence"/>
</dbReference>
<evidence type="ECO:0000256" key="10">
    <source>
        <dbReference type="SAM" id="SignalP"/>
    </source>
</evidence>
<keyword evidence="10" id="KW-0732">Signal</keyword>
<evidence type="ECO:0000256" key="4">
    <source>
        <dbReference type="ARBA" id="ARBA00022692"/>
    </source>
</evidence>
<dbReference type="InterPro" id="IPR004686">
    <property type="entry name" value="Mtc"/>
</dbReference>
<evidence type="ECO:0000256" key="1">
    <source>
        <dbReference type="ARBA" id="ARBA00004225"/>
    </source>
</evidence>
<evidence type="ECO:0000256" key="2">
    <source>
        <dbReference type="ARBA" id="ARBA00005974"/>
    </source>
</evidence>
<accession>A0A7L1Y4P8</accession>
<dbReference type="AlphaFoldDB" id="A0A7L1Y4P8"/>
<keyword evidence="8 9" id="KW-0472">Membrane</keyword>
<dbReference type="GO" id="GO:0005743">
    <property type="term" value="C:mitochondrial inner membrane"/>
    <property type="evidence" value="ECO:0007669"/>
    <property type="project" value="TreeGrafter"/>
</dbReference>
<feature type="non-terminal residue" evidence="11">
    <location>
        <position position="307"/>
    </location>
</feature>
<dbReference type="PANTHER" id="PTHR11153">
    <property type="entry name" value="SIDEROFLEXIN"/>
    <property type="match status" value="1"/>
</dbReference>
<protein>
    <submittedName>
        <fullName evidence="11">SFXN4 protein</fullName>
    </submittedName>
</protein>
<evidence type="ECO:0000256" key="9">
    <source>
        <dbReference type="SAM" id="Phobius"/>
    </source>
</evidence>
<dbReference type="GO" id="GO:1990542">
    <property type="term" value="P:mitochondrial transmembrane transport"/>
    <property type="evidence" value="ECO:0007669"/>
    <property type="project" value="TreeGrafter"/>
</dbReference>
<keyword evidence="3" id="KW-0813">Transport</keyword>
<comment type="similarity">
    <text evidence="2">Belongs to the sideroflexin family.</text>
</comment>
<evidence type="ECO:0000313" key="12">
    <source>
        <dbReference type="Proteomes" id="UP000580825"/>
    </source>
</evidence>
<keyword evidence="6 9" id="KW-1133">Transmembrane helix</keyword>
<keyword evidence="12" id="KW-1185">Reference proteome</keyword>
<organism evidence="11 12">
    <name type="scientific">Scytalopus superciliaris</name>
    <dbReference type="NCBI Taxonomy" id="312124"/>
    <lineage>
        <taxon>Eukaryota</taxon>
        <taxon>Metazoa</taxon>
        <taxon>Chordata</taxon>
        <taxon>Craniata</taxon>
        <taxon>Vertebrata</taxon>
        <taxon>Euteleostomi</taxon>
        <taxon>Archelosauria</taxon>
        <taxon>Archosauria</taxon>
        <taxon>Dinosauria</taxon>
        <taxon>Saurischia</taxon>
        <taxon>Theropoda</taxon>
        <taxon>Coelurosauria</taxon>
        <taxon>Aves</taxon>
        <taxon>Neognathae</taxon>
        <taxon>Neoaves</taxon>
        <taxon>Telluraves</taxon>
        <taxon>Australaves</taxon>
        <taxon>Passeriformes</taxon>
        <taxon>Rhinocryptidae</taxon>
        <taxon>Scytalopus</taxon>
    </lineage>
</organism>
<gene>
    <name evidence="11" type="primary">Sfxn4</name>
    <name evidence="11" type="ORF">SCYSUP_R10125</name>
</gene>
<feature type="transmembrane region" description="Helical" evidence="9">
    <location>
        <begin position="132"/>
        <end position="153"/>
    </location>
</feature>
<reference evidence="11 12" key="1">
    <citation type="submission" date="2019-09" db="EMBL/GenBank/DDBJ databases">
        <title>Bird 10,000 Genomes (B10K) Project - Family phase.</title>
        <authorList>
            <person name="Zhang G."/>
        </authorList>
    </citation>
    <scope>NUCLEOTIDE SEQUENCE [LARGE SCALE GENOMIC DNA]</scope>
    <source>
        <strain evidence="11">B10K-DU-002-46</strain>
        <tissue evidence="11">Muscle</tissue>
    </source>
</reference>
<evidence type="ECO:0000256" key="8">
    <source>
        <dbReference type="ARBA" id="ARBA00023136"/>
    </source>
</evidence>
<dbReference type="GO" id="GO:0006865">
    <property type="term" value="P:amino acid transport"/>
    <property type="evidence" value="ECO:0007669"/>
    <property type="project" value="UniProtKB-KW"/>
</dbReference>
<dbReference type="EMBL" id="VXBX01000933">
    <property type="protein sequence ID" value="NXP17461.1"/>
    <property type="molecule type" value="Genomic_DNA"/>
</dbReference>
<sequence length="307" mass="34304">QSFWRRFLLWVDALDPLLLLKPSDEIRRARLLVQTSGKTLNEPIQNKQTRQAFLLSLASVHPDTDKIIPVLFRPPAFMPLSLPWVIVSSLQHKAKSAFFFQFVFHTYTTAFTLINGNGTPKAENYSIQQKQIFYGLGAISYAASVGALPLIFMDRYTLKNSLAQLIVRRLLPAPLLGMTSAFTAAVVRSPEFEHGIEVMDRNGKVVGVSRNAGEKAVRETALSRAVLFGTTFFLPELLVHFVQRAKLVKSPRALASVKMFLITSVLTGMVPVSLSIFPQCGQITRADLEPEILSSTEETEFFYNRGV</sequence>
<keyword evidence="4 9" id="KW-0812">Transmembrane</keyword>
<feature type="transmembrane region" description="Helical" evidence="9">
    <location>
        <begin position="221"/>
        <end position="242"/>
    </location>
</feature>
<name>A0A7L1Y4P8_9PASS</name>
<comment type="caution">
    <text evidence="11">The sequence shown here is derived from an EMBL/GenBank/DDBJ whole genome shotgun (WGS) entry which is preliminary data.</text>
</comment>
<comment type="subcellular location">
    <subcellularLocation>
        <location evidence="1">Mitochondrion membrane</location>
        <topology evidence="1">Multi-pass membrane protein</topology>
    </subcellularLocation>
</comment>
<evidence type="ECO:0000313" key="11">
    <source>
        <dbReference type="EMBL" id="NXP17461.1"/>
    </source>
</evidence>
<feature type="chain" id="PRO_5029571098" evidence="10">
    <location>
        <begin position="20"/>
        <end position="307"/>
    </location>
</feature>
<dbReference type="PANTHER" id="PTHR11153:SF3">
    <property type="entry name" value="SIDEROFLEXIN-4"/>
    <property type="match status" value="1"/>
</dbReference>
<proteinExistence type="inferred from homology"/>
<dbReference type="Pfam" id="PF03820">
    <property type="entry name" value="SFXNs"/>
    <property type="match status" value="1"/>
</dbReference>
<evidence type="ECO:0000256" key="3">
    <source>
        <dbReference type="ARBA" id="ARBA00022448"/>
    </source>
</evidence>